<dbReference type="RefSeq" id="WP_323450186.1">
    <property type="nucleotide sequence ID" value="NZ_BSBI01000013.1"/>
</dbReference>
<gene>
    <name evidence="1" type="ORF">SYYSPA8_27920</name>
</gene>
<evidence type="ECO:0008006" key="3">
    <source>
        <dbReference type="Google" id="ProtNLM"/>
    </source>
</evidence>
<reference evidence="1 2" key="1">
    <citation type="submission" date="2022-10" db="EMBL/GenBank/DDBJ databases">
        <title>Draft genome sequence of Streptomyces sp. YSPA8.</title>
        <authorList>
            <person name="Moriuchi R."/>
            <person name="Dohra H."/>
            <person name="Yamamura H."/>
            <person name="Kodani S."/>
        </authorList>
    </citation>
    <scope>NUCLEOTIDE SEQUENCE [LARGE SCALE GENOMIC DNA]</scope>
    <source>
        <strain evidence="1 2">YSPA8</strain>
    </source>
</reference>
<dbReference type="Proteomes" id="UP001291653">
    <property type="component" value="Unassembled WGS sequence"/>
</dbReference>
<evidence type="ECO:0000313" key="2">
    <source>
        <dbReference type="Proteomes" id="UP001291653"/>
    </source>
</evidence>
<organism evidence="1 2">
    <name type="scientific">Streptomyces yaizuensis</name>
    <dbReference type="NCBI Taxonomy" id="2989713"/>
    <lineage>
        <taxon>Bacteria</taxon>
        <taxon>Bacillati</taxon>
        <taxon>Actinomycetota</taxon>
        <taxon>Actinomycetes</taxon>
        <taxon>Kitasatosporales</taxon>
        <taxon>Streptomycetaceae</taxon>
        <taxon>Streptomyces</taxon>
    </lineage>
</organism>
<name>A0ABQ5P6I1_9ACTN</name>
<sequence>MDLLAAARGRTALGHYSQDGHTSDDLETGIADLIADILICAAFEGVDWEHVLKRARGYAASGDPCPACGTEVPAASTGCPACATGAPESR</sequence>
<proteinExistence type="predicted"/>
<accession>A0ABQ5P6I1</accession>
<dbReference type="EMBL" id="BSBI01000013">
    <property type="protein sequence ID" value="GLF98203.1"/>
    <property type="molecule type" value="Genomic_DNA"/>
</dbReference>
<evidence type="ECO:0000313" key="1">
    <source>
        <dbReference type="EMBL" id="GLF98203.1"/>
    </source>
</evidence>
<protein>
    <recommendedName>
        <fullName evidence="3">Zinc ribbon domain-containing protein</fullName>
    </recommendedName>
</protein>
<keyword evidence="2" id="KW-1185">Reference proteome</keyword>
<comment type="caution">
    <text evidence="1">The sequence shown here is derived from an EMBL/GenBank/DDBJ whole genome shotgun (WGS) entry which is preliminary data.</text>
</comment>